<dbReference type="PANTHER" id="PTHR23506:SF40">
    <property type="entry name" value="CHROMAFFIN GRANULE AMINE TRANSPORTER ISOFORM X2"/>
    <property type="match status" value="1"/>
</dbReference>
<feature type="transmembrane region" description="Helical" evidence="6">
    <location>
        <begin position="18"/>
        <end position="38"/>
    </location>
</feature>
<protein>
    <recommendedName>
        <fullName evidence="7">Major facilitator superfamily (MFS) profile domain-containing protein</fullName>
    </recommendedName>
</protein>
<organism evidence="8 9">
    <name type="scientific">Hymenochirus boettgeri</name>
    <name type="common">Congo dwarf clawed frog</name>
    <dbReference type="NCBI Taxonomy" id="247094"/>
    <lineage>
        <taxon>Eukaryota</taxon>
        <taxon>Metazoa</taxon>
        <taxon>Chordata</taxon>
        <taxon>Craniata</taxon>
        <taxon>Vertebrata</taxon>
        <taxon>Euteleostomi</taxon>
        <taxon>Amphibia</taxon>
        <taxon>Batrachia</taxon>
        <taxon>Anura</taxon>
        <taxon>Pipoidea</taxon>
        <taxon>Pipidae</taxon>
        <taxon>Pipinae</taxon>
        <taxon>Hymenochirus</taxon>
    </lineage>
</organism>
<evidence type="ECO:0000256" key="5">
    <source>
        <dbReference type="ARBA" id="ARBA00023136"/>
    </source>
</evidence>
<evidence type="ECO:0000256" key="3">
    <source>
        <dbReference type="ARBA" id="ARBA00022692"/>
    </source>
</evidence>
<keyword evidence="3 6" id="KW-0812">Transmembrane</keyword>
<dbReference type="GO" id="GO:0005335">
    <property type="term" value="F:serotonin:sodium:chloride symporter activity"/>
    <property type="evidence" value="ECO:0007669"/>
    <property type="project" value="TreeGrafter"/>
</dbReference>
<feature type="transmembrane region" description="Helical" evidence="6">
    <location>
        <begin position="103"/>
        <end position="125"/>
    </location>
</feature>
<evidence type="ECO:0000256" key="2">
    <source>
        <dbReference type="ARBA" id="ARBA00022448"/>
    </source>
</evidence>
<evidence type="ECO:0000313" key="8">
    <source>
        <dbReference type="EMBL" id="KAG8441095.1"/>
    </source>
</evidence>
<evidence type="ECO:0000256" key="6">
    <source>
        <dbReference type="SAM" id="Phobius"/>
    </source>
</evidence>
<evidence type="ECO:0000256" key="1">
    <source>
        <dbReference type="ARBA" id="ARBA00004141"/>
    </source>
</evidence>
<keyword evidence="2" id="KW-0813">Transport</keyword>
<reference evidence="8" key="1">
    <citation type="thesis" date="2020" institute="ProQuest LLC" country="789 East Eisenhower Parkway, Ann Arbor, MI, USA">
        <title>Comparative Genomics and Chromosome Evolution.</title>
        <authorList>
            <person name="Mudd A.B."/>
        </authorList>
    </citation>
    <scope>NUCLEOTIDE SEQUENCE</scope>
    <source>
        <strain evidence="8">Female2</strain>
        <tissue evidence="8">Blood</tissue>
    </source>
</reference>
<dbReference type="GO" id="GO:0030672">
    <property type="term" value="C:synaptic vesicle membrane"/>
    <property type="evidence" value="ECO:0007669"/>
    <property type="project" value="TreeGrafter"/>
</dbReference>
<evidence type="ECO:0000259" key="7">
    <source>
        <dbReference type="PROSITE" id="PS50850"/>
    </source>
</evidence>
<feature type="transmembrane region" description="Helical" evidence="6">
    <location>
        <begin position="389"/>
        <end position="411"/>
    </location>
</feature>
<dbReference type="EMBL" id="JAACNH010000006">
    <property type="protein sequence ID" value="KAG8441095.1"/>
    <property type="molecule type" value="Genomic_DNA"/>
</dbReference>
<name>A0A8T2J791_9PIPI</name>
<keyword evidence="4 6" id="KW-1133">Transmembrane helix</keyword>
<dbReference type="InterPro" id="IPR036259">
    <property type="entry name" value="MFS_trans_sf"/>
</dbReference>
<dbReference type="GO" id="GO:0043195">
    <property type="term" value="C:terminal bouton"/>
    <property type="evidence" value="ECO:0007669"/>
    <property type="project" value="TreeGrafter"/>
</dbReference>
<dbReference type="PANTHER" id="PTHR23506">
    <property type="entry name" value="GH10249P"/>
    <property type="match status" value="1"/>
</dbReference>
<dbReference type="InterPro" id="IPR011701">
    <property type="entry name" value="MFS"/>
</dbReference>
<keyword evidence="9" id="KW-1185">Reference proteome</keyword>
<evidence type="ECO:0000313" key="9">
    <source>
        <dbReference type="Proteomes" id="UP000812440"/>
    </source>
</evidence>
<feature type="transmembrane region" description="Helical" evidence="6">
    <location>
        <begin position="234"/>
        <end position="258"/>
    </location>
</feature>
<dbReference type="Gene3D" id="1.20.1250.20">
    <property type="entry name" value="MFS general substrate transporter like domains"/>
    <property type="match status" value="2"/>
</dbReference>
<dbReference type="InterPro" id="IPR050930">
    <property type="entry name" value="MFS_Vesicular_Transporter"/>
</dbReference>
<dbReference type="Pfam" id="PF07690">
    <property type="entry name" value="MFS_1"/>
    <property type="match status" value="1"/>
</dbReference>
<dbReference type="PROSITE" id="PS50850">
    <property type="entry name" value="MFS"/>
    <property type="match status" value="1"/>
</dbReference>
<feature type="transmembrane region" description="Helical" evidence="6">
    <location>
        <begin position="358"/>
        <end position="377"/>
    </location>
</feature>
<feature type="transmembrane region" description="Helical" evidence="6">
    <location>
        <begin position="325"/>
        <end position="346"/>
    </location>
</feature>
<feature type="transmembrane region" description="Helical" evidence="6">
    <location>
        <begin position="161"/>
        <end position="187"/>
    </location>
</feature>
<dbReference type="InterPro" id="IPR020846">
    <property type="entry name" value="MFS_dom"/>
</dbReference>
<dbReference type="Proteomes" id="UP000812440">
    <property type="component" value="Chromosome 3"/>
</dbReference>
<dbReference type="AlphaFoldDB" id="A0A8T2J791"/>
<feature type="transmembrane region" description="Helical" evidence="6">
    <location>
        <begin position="270"/>
        <end position="292"/>
    </location>
</feature>
<feature type="transmembrane region" description="Helical" evidence="6">
    <location>
        <begin position="299"/>
        <end position="319"/>
    </location>
</feature>
<dbReference type="SUPFAM" id="SSF103473">
    <property type="entry name" value="MFS general substrate transporter"/>
    <property type="match status" value="1"/>
</dbReference>
<feature type="domain" description="Major facilitator superfamily (MFS) profile" evidence="7">
    <location>
        <begin position="20"/>
        <end position="415"/>
    </location>
</feature>
<comment type="subcellular location">
    <subcellularLocation>
        <location evidence="1">Membrane</location>
        <topology evidence="1">Multi-pass membrane protein</topology>
    </subcellularLocation>
</comment>
<sequence>MVECNPCQWLKNKRVSQILILVVIAVGLFVDCLLFTVVGPYNAQDINKTQTSGNEKKCYQDKESLANENLEVGLLTSIKAFVQFVVSPIVGKITSRLGYDLPLFFGFLIVFSSSLMFAFARSFALLAVARAFQGIGSSLTAVPGLSLVSHTFPDNKERGTVMAICSAGMATGALIGPPFGSFMYAFGGMPPPFLTIAFLTLLDGVLRFIVLRPFKISPVTLPPTPFQILLKDPYILLLVGALCICRFNVGVMGITVPIRMMDTMCAPSYQIGLGMIPTAVTYLVFIHPFVALSNKVGRWVCNAVGFIIQGISLICFPLAGNIYELIGPSAFFGIGFALTGSSLYPMLPYLVDLRHTKVYGGLYAISDMAYCFGYFAGPLLGGTLAKTIGFNWLMVLLGLVEVAYAPLFILLRNVPGKDEEKPILNQEDQSLQNNYQDCDQK</sequence>
<gene>
    <name evidence="8" type="ORF">GDO86_006730</name>
</gene>
<evidence type="ECO:0000256" key="4">
    <source>
        <dbReference type="ARBA" id="ARBA00022989"/>
    </source>
</evidence>
<accession>A0A8T2J791</accession>
<comment type="caution">
    <text evidence="8">The sequence shown here is derived from an EMBL/GenBank/DDBJ whole genome shotgun (WGS) entry which is preliminary data.</text>
</comment>
<dbReference type="GO" id="GO:0015842">
    <property type="term" value="P:aminergic neurotransmitter loading into synaptic vesicle"/>
    <property type="evidence" value="ECO:0007669"/>
    <property type="project" value="TreeGrafter"/>
</dbReference>
<proteinExistence type="predicted"/>
<keyword evidence="5 6" id="KW-0472">Membrane</keyword>
<dbReference type="OrthoDB" id="9893369at2759"/>
<feature type="transmembrane region" description="Helical" evidence="6">
    <location>
        <begin position="193"/>
        <end position="214"/>
    </location>
</feature>